<dbReference type="Gene3D" id="3.30.1810.10">
    <property type="entry name" value="YdfO-like"/>
    <property type="match status" value="1"/>
</dbReference>
<dbReference type="OrthoDB" id="1550456at2"/>
<accession>A0A0C1FX74</accession>
<proteinExistence type="predicted"/>
<name>A0A0C1FX74_9SPHI</name>
<organism evidence="1 2">
    <name type="scientific">Pedobacter kyungheensis</name>
    <dbReference type="NCBI Taxonomy" id="1069985"/>
    <lineage>
        <taxon>Bacteria</taxon>
        <taxon>Pseudomonadati</taxon>
        <taxon>Bacteroidota</taxon>
        <taxon>Sphingobacteriia</taxon>
        <taxon>Sphingobacteriales</taxon>
        <taxon>Sphingobacteriaceae</taxon>
        <taxon>Pedobacter</taxon>
    </lineage>
</organism>
<dbReference type="SUPFAM" id="SSF160419">
    <property type="entry name" value="YdfO-like"/>
    <property type="match status" value="1"/>
</dbReference>
<keyword evidence="1" id="KW-0946">Virion</keyword>
<dbReference type="InterPro" id="IPR036696">
    <property type="entry name" value="YdfO-like_sf"/>
</dbReference>
<dbReference type="Pfam" id="PF07166">
    <property type="entry name" value="DUF1398"/>
    <property type="match status" value="1"/>
</dbReference>
<dbReference type="InterPro" id="IPR009833">
    <property type="entry name" value="DUF1398"/>
</dbReference>
<keyword evidence="2" id="KW-1185">Reference proteome</keyword>
<dbReference type="Proteomes" id="UP000031246">
    <property type="component" value="Unassembled WGS sequence"/>
</dbReference>
<dbReference type="RefSeq" id="WP_039471042.1">
    <property type="nucleotide sequence ID" value="NZ_JSYN01000002.1"/>
</dbReference>
<dbReference type="EMBL" id="JSYN01000002">
    <property type="protein sequence ID" value="KIA96473.1"/>
    <property type="molecule type" value="Genomic_DNA"/>
</dbReference>
<comment type="caution">
    <text evidence="1">The sequence shown here is derived from an EMBL/GenBank/DDBJ whole genome shotgun (WGS) entry which is preliminary data.</text>
</comment>
<dbReference type="AlphaFoldDB" id="A0A0C1FX74"/>
<evidence type="ECO:0000313" key="1">
    <source>
        <dbReference type="EMBL" id="KIA96473.1"/>
    </source>
</evidence>
<evidence type="ECO:0000313" key="2">
    <source>
        <dbReference type="Proteomes" id="UP000031246"/>
    </source>
</evidence>
<sequence>MFTISDIQTAAAKIKTGADFPQFIKEIKAMGVKRNDVYVNNGLSIYFDDEDNAQQESPEDYPALIINEASSAGKLEHALKIHQQGETDFITFCKQAADAGVEKWIIDTEEMTCTYLDSAGNELVKEEIPEV</sequence>
<gene>
    <name evidence="1" type="ORF">OC25_01585</name>
</gene>
<keyword evidence="1" id="KW-0261">Viral envelope protein</keyword>
<reference evidence="1 2" key="1">
    <citation type="submission" date="2014-10" db="EMBL/GenBank/DDBJ databases">
        <title>Pedobacter Kyungheensis.</title>
        <authorList>
            <person name="Anderson B.M."/>
            <person name="Newman J.D."/>
        </authorList>
    </citation>
    <scope>NUCLEOTIDE SEQUENCE [LARGE SCALE GENOMIC DNA]</scope>
    <source>
        <strain evidence="1 2">KACC 16221</strain>
    </source>
</reference>
<protein>
    <submittedName>
        <fullName evidence="1">Phage envelope protein</fullName>
    </submittedName>
</protein>